<dbReference type="OrthoDB" id="1580043at2759"/>
<sequence>MTTDNAYHRVFFVVLVYHVAVFAVCEIARRFVERTFNPKSLIYFFLMELICTVNTTVGTYENGFLIGVYGLWAIVYIIVSAILTGKYNRGAFGSPLPPFEAFFNGYLSHAKMALLLVAELIAVAIGYPIAQSIWSQTFWALEQHKTGYYSSGCELFFKTFCRSRFAKWWFEDVLVPVRIVGWSCQIAICLGLVVPLVSAPKAPGSEVCRIETASFKQCG</sequence>
<comment type="caution">
    <text evidence="2">The sequence shown here is derived from an EMBL/GenBank/DDBJ whole genome shotgun (WGS) entry which is preliminary data.</text>
</comment>
<feature type="transmembrane region" description="Helical" evidence="1">
    <location>
        <begin position="63"/>
        <end position="83"/>
    </location>
</feature>
<dbReference type="EMBL" id="AZBU02000001">
    <property type="protein sequence ID" value="TMS35529.1"/>
    <property type="molecule type" value="Genomic_DNA"/>
</dbReference>
<accession>A0A4U8USI3</accession>
<dbReference type="InterPro" id="IPR051883">
    <property type="entry name" value="AQP11/12_channel"/>
</dbReference>
<dbReference type="EMBL" id="CM016762">
    <property type="protein sequence ID" value="TMS35529.1"/>
    <property type="molecule type" value="Genomic_DNA"/>
</dbReference>
<evidence type="ECO:0000313" key="3">
    <source>
        <dbReference type="Proteomes" id="UP000298663"/>
    </source>
</evidence>
<keyword evidence="1" id="KW-0472">Membrane</keyword>
<dbReference type="GO" id="GO:0015267">
    <property type="term" value="F:channel activity"/>
    <property type="evidence" value="ECO:0007669"/>
    <property type="project" value="TreeGrafter"/>
</dbReference>
<organism evidence="2 3">
    <name type="scientific">Steinernema carpocapsae</name>
    <name type="common">Entomopathogenic nematode</name>
    <dbReference type="NCBI Taxonomy" id="34508"/>
    <lineage>
        <taxon>Eukaryota</taxon>
        <taxon>Metazoa</taxon>
        <taxon>Ecdysozoa</taxon>
        <taxon>Nematoda</taxon>
        <taxon>Chromadorea</taxon>
        <taxon>Rhabditida</taxon>
        <taxon>Tylenchina</taxon>
        <taxon>Panagrolaimomorpha</taxon>
        <taxon>Strongyloidoidea</taxon>
        <taxon>Steinernematidae</taxon>
        <taxon>Steinernema</taxon>
    </lineage>
</organism>
<feature type="transmembrane region" description="Helical" evidence="1">
    <location>
        <begin position="179"/>
        <end position="199"/>
    </location>
</feature>
<dbReference type="GO" id="GO:0005737">
    <property type="term" value="C:cytoplasm"/>
    <property type="evidence" value="ECO:0007669"/>
    <property type="project" value="TreeGrafter"/>
</dbReference>
<keyword evidence="1" id="KW-0812">Transmembrane</keyword>
<feature type="transmembrane region" description="Helical" evidence="1">
    <location>
        <begin position="6"/>
        <end position="28"/>
    </location>
</feature>
<name>A0A4U8USI3_STECR</name>
<protein>
    <recommendedName>
        <fullName evidence="4">Aquaporin</fullName>
    </recommendedName>
</protein>
<proteinExistence type="predicted"/>
<evidence type="ECO:0000256" key="1">
    <source>
        <dbReference type="SAM" id="Phobius"/>
    </source>
</evidence>
<reference evidence="2 3" key="2">
    <citation type="journal article" date="2019" name="G3 (Bethesda)">
        <title>Hybrid Assembly of the Genome of the Entomopathogenic Nematode Steinernema carpocapsae Identifies the X-Chromosome.</title>
        <authorList>
            <person name="Serra L."/>
            <person name="Macchietto M."/>
            <person name="Macias-Munoz A."/>
            <person name="McGill C.J."/>
            <person name="Rodriguez I.M."/>
            <person name="Rodriguez B."/>
            <person name="Murad R."/>
            <person name="Mortazavi A."/>
        </authorList>
    </citation>
    <scope>NUCLEOTIDE SEQUENCE [LARGE SCALE GENOMIC DNA]</scope>
    <source>
        <strain evidence="2 3">ALL</strain>
    </source>
</reference>
<dbReference type="PANTHER" id="PTHR21191">
    <property type="entry name" value="AQUAPORIN"/>
    <property type="match status" value="1"/>
</dbReference>
<keyword evidence="3" id="KW-1185">Reference proteome</keyword>
<dbReference type="AlphaFoldDB" id="A0A4U8USI3"/>
<feature type="transmembrane region" description="Helical" evidence="1">
    <location>
        <begin position="40"/>
        <end position="57"/>
    </location>
</feature>
<gene>
    <name evidence="2" type="ORF">L596_002915</name>
</gene>
<evidence type="ECO:0008006" key="4">
    <source>
        <dbReference type="Google" id="ProtNLM"/>
    </source>
</evidence>
<reference evidence="2 3" key="1">
    <citation type="journal article" date="2015" name="Genome Biol.">
        <title>Comparative genomics of Steinernema reveals deeply conserved gene regulatory networks.</title>
        <authorList>
            <person name="Dillman A.R."/>
            <person name="Macchietto M."/>
            <person name="Porter C.F."/>
            <person name="Rogers A."/>
            <person name="Williams B."/>
            <person name="Antoshechkin I."/>
            <person name="Lee M.M."/>
            <person name="Goodwin Z."/>
            <person name="Lu X."/>
            <person name="Lewis E.E."/>
            <person name="Goodrich-Blair H."/>
            <person name="Stock S.P."/>
            <person name="Adams B.J."/>
            <person name="Sternberg P.W."/>
            <person name="Mortazavi A."/>
        </authorList>
    </citation>
    <scope>NUCLEOTIDE SEQUENCE [LARGE SCALE GENOMIC DNA]</scope>
    <source>
        <strain evidence="2 3">ALL</strain>
    </source>
</reference>
<evidence type="ECO:0000313" key="2">
    <source>
        <dbReference type="EMBL" id="TMS35529.1"/>
    </source>
</evidence>
<dbReference type="Proteomes" id="UP000298663">
    <property type="component" value="Chromosome X"/>
</dbReference>
<feature type="transmembrane region" description="Helical" evidence="1">
    <location>
        <begin position="112"/>
        <end position="130"/>
    </location>
</feature>
<keyword evidence="1" id="KW-1133">Transmembrane helix</keyword>
<dbReference type="PANTHER" id="PTHR21191:SF16">
    <property type="entry name" value="AQUAPORIN"/>
    <property type="match status" value="1"/>
</dbReference>